<dbReference type="GO" id="GO:0009279">
    <property type="term" value="C:cell outer membrane"/>
    <property type="evidence" value="ECO:0007669"/>
    <property type="project" value="UniProtKB-SubCell"/>
</dbReference>
<evidence type="ECO:0000256" key="4">
    <source>
        <dbReference type="ARBA" id="ARBA00022692"/>
    </source>
</evidence>
<evidence type="ECO:0000313" key="12">
    <source>
        <dbReference type="Proteomes" id="UP000092504"/>
    </source>
</evidence>
<dbReference type="InterPro" id="IPR039426">
    <property type="entry name" value="TonB-dep_rcpt-like"/>
</dbReference>
<evidence type="ECO:0000256" key="1">
    <source>
        <dbReference type="ARBA" id="ARBA00004571"/>
    </source>
</evidence>
<sequence length="298" mass="33407">MALFAEDEWFLTERFSLTTGARWVKDENYGDEFVPRLYGVYSATPNLTFKGGVSAGYRTPDLKEGDDHWIEGGGGPGCPDCRDVGNSDLQPEKSTTYELAALWQGDSGLQASATLFHTDYEDKIDKPIICDTRDGVDASCLHLGEEYAAIYQYRNVDEAVVNGVELTLNTPITDRLDINATYTFTDSEQQSGDNEGLPLNDQPRHRASLGLDWQATPQTLLWSKARYKGDTERIGGRRGLSDSYPGYTLMDAGIRHQLNDRISLYGGIYNLLDKRIDQDDYDRVLDGRRFNAGINVRF</sequence>
<proteinExistence type="inferred from homology"/>
<dbReference type="InterPro" id="IPR036942">
    <property type="entry name" value="Beta-barrel_TonB_sf"/>
</dbReference>
<dbReference type="Pfam" id="PF00593">
    <property type="entry name" value="TonB_dep_Rec_b-barrel"/>
    <property type="match status" value="1"/>
</dbReference>
<evidence type="ECO:0000256" key="5">
    <source>
        <dbReference type="ARBA" id="ARBA00022729"/>
    </source>
</evidence>
<dbReference type="GO" id="GO:0044718">
    <property type="term" value="P:siderophore transmembrane transport"/>
    <property type="evidence" value="ECO:0007669"/>
    <property type="project" value="TreeGrafter"/>
</dbReference>
<comment type="similarity">
    <text evidence="9">Belongs to the TonB-dependent receptor family.</text>
</comment>
<keyword evidence="8 9" id="KW-0998">Cell outer membrane</keyword>
<dbReference type="SUPFAM" id="SSF56935">
    <property type="entry name" value="Porins"/>
    <property type="match status" value="1"/>
</dbReference>
<organism evidence="11 12">
    <name type="scientific">Halomonas elongata</name>
    <dbReference type="NCBI Taxonomy" id="2746"/>
    <lineage>
        <taxon>Bacteria</taxon>
        <taxon>Pseudomonadati</taxon>
        <taxon>Pseudomonadota</taxon>
        <taxon>Gammaproteobacteria</taxon>
        <taxon>Oceanospirillales</taxon>
        <taxon>Halomonadaceae</taxon>
        <taxon>Halomonas</taxon>
    </lineage>
</organism>
<evidence type="ECO:0000256" key="2">
    <source>
        <dbReference type="ARBA" id="ARBA00022448"/>
    </source>
</evidence>
<dbReference type="GO" id="GO:0015344">
    <property type="term" value="F:siderophore uptake transmembrane transporter activity"/>
    <property type="evidence" value="ECO:0007669"/>
    <property type="project" value="TreeGrafter"/>
</dbReference>
<dbReference type="EMBL" id="MAJD01000002">
    <property type="protein sequence ID" value="OBX33940.1"/>
    <property type="molecule type" value="Genomic_DNA"/>
</dbReference>
<keyword evidence="7 9" id="KW-0472">Membrane</keyword>
<dbReference type="PANTHER" id="PTHR30069:SF53">
    <property type="entry name" value="COLICIN I RECEPTOR-RELATED"/>
    <property type="match status" value="1"/>
</dbReference>
<keyword evidence="11" id="KW-0675">Receptor</keyword>
<dbReference type="Proteomes" id="UP000092504">
    <property type="component" value="Unassembled WGS sequence"/>
</dbReference>
<dbReference type="AlphaFoldDB" id="A0A1B8NVA5"/>
<evidence type="ECO:0000256" key="8">
    <source>
        <dbReference type="ARBA" id="ARBA00023237"/>
    </source>
</evidence>
<evidence type="ECO:0000256" key="3">
    <source>
        <dbReference type="ARBA" id="ARBA00022452"/>
    </source>
</evidence>
<keyword evidence="6" id="KW-0798">TonB box</keyword>
<evidence type="ECO:0000256" key="9">
    <source>
        <dbReference type="PROSITE-ProRule" id="PRU01360"/>
    </source>
</evidence>
<dbReference type="Gene3D" id="2.40.170.20">
    <property type="entry name" value="TonB-dependent receptor, beta-barrel domain"/>
    <property type="match status" value="1"/>
</dbReference>
<reference evidence="11 12" key="1">
    <citation type="submission" date="2016-06" db="EMBL/GenBank/DDBJ databases">
        <title>Genome sequence of halotolerant plant growth promoting strain of Halomonas elongata HEK1 isolated from salterns of Rann of Kutch, Gujarat, India.</title>
        <authorList>
            <person name="Gaba S."/>
            <person name="Singh R.N."/>
            <person name="Abrol S."/>
            <person name="Kaushik R."/>
            <person name="Saxena A.K."/>
        </authorList>
    </citation>
    <scope>NUCLEOTIDE SEQUENCE [LARGE SCALE GENOMIC DNA]</scope>
    <source>
        <strain evidence="11 12">HEK1</strain>
    </source>
</reference>
<protein>
    <submittedName>
        <fullName evidence="11">Colicin I receptor</fullName>
    </submittedName>
</protein>
<evidence type="ECO:0000256" key="7">
    <source>
        <dbReference type="ARBA" id="ARBA00023136"/>
    </source>
</evidence>
<dbReference type="PROSITE" id="PS52016">
    <property type="entry name" value="TONB_DEPENDENT_REC_3"/>
    <property type="match status" value="1"/>
</dbReference>
<feature type="domain" description="TonB-dependent receptor-like beta-barrel" evidence="10">
    <location>
        <begin position="2"/>
        <end position="271"/>
    </location>
</feature>
<evidence type="ECO:0000313" key="11">
    <source>
        <dbReference type="EMBL" id="OBX33940.1"/>
    </source>
</evidence>
<gene>
    <name evidence="11" type="primary">cirA_2</name>
    <name evidence="11" type="ORF">A8U91_02984</name>
</gene>
<keyword evidence="2 9" id="KW-0813">Transport</keyword>
<accession>A0A1B8NVA5</accession>
<keyword evidence="4 9" id="KW-0812">Transmembrane</keyword>
<evidence type="ECO:0000259" key="10">
    <source>
        <dbReference type="Pfam" id="PF00593"/>
    </source>
</evidence>
<dbReference type="InterPro" id="IPR000531">
    <property type="entry name" value="Beta-barrel_TonB"/>
</dbReference>
<keyword evidence="3 9" id="KW-1134">Transmembrane beta strand</keyword>
<comment type="caution">
    <text evidence="11">The sequence shown here is derived from an EMBL/GenBank/DDBJ whole genome shotgun (WGS) entry which is preliminary data.</text>
</comment>
<comment type="subcellular location">
    <subcellularLocation>
        <location evidence="1 9">Cell outer membrane</location>
        <topology evidence="1 9">Multi-pass membrane protein</topology>
    </subcellularLocation>
</comment>
<name>A0A1B8NVA5_HALEL</name>
<dbReference type="PANTHER" id="PTHR30069">
    <property type="entry name" value="TONB-DEPENDENT OUTER MEMBRANE RECEPTOR"/>
    <property type="match status" value="1"/>
</dbReference>
<evidence type="ECO:0000256" key="6">
    <source>
        <dbReference type="ARBA" id="ARBA00023077"/>
    </source>
</evidence>
<keyword evidence="5" id="KW-0732">Signal</keyword>